<accession>A0AAW0M101</accession>
<dbReference type="PROSITE" id="PS50011">
    <property type="entry name" value="PROTEIN_KINASE_DOM"/>
    <property type="match status" value="1"/>
</dbReference>
<dbReference type="PANTHER" id="PTHR45621">
    <property type="entry name" value="OS01G0588500 PROTEIN-RELATED"/>
    <property type="match status" value="1"/>
</dbReference>
<feature type="domain" description="Protein kinase" evidence="1">
    <location>
        <begin position="1"/>
        <end position="222"/>
    </location>
</feature>
<dbReference type="GO" id="GO:0005524">
    <property type="term" value="F:ATP binding"/>
    <property type="evidence" value="ECO:0007669"/>
    <property type="project" value="InterPro"/>
</dbReference>
<dbReference type="InterPro" id="IPR050823">
    <property type="entry name" value="Plant_Ser_Thr_Prot_Kinase"/>
</dbReference>
<evidence type="ECO:0000313" key="3">
    <source>
        <dbReference type="Proteomes" id="UP000237347"/>
    </source>
</evidence>
<evidence type="ECO:0000313" key="2">
    <source>
        <dbReference type="EMBL" id="KAK7857658.1"/>
    </source>
</evidence>
<organism evidence="2 3">
    <name type="scientific">Quercus suber</name>
    <name type="common">Cork oak</name>
    <dbReference type="NCBI Taxonomy" id="58331"/>
    <lineage>
        <taxon>Eukaryota</taxon>
        <taxon>Viridiplantae</taxon>
        <taxon>Streptophyta</taxon>
        <taxon>Embryophyta</taxon>
        <taxon>Tracheophyta</taxon>
        <taxon>Spermatophyta</taxon>
        <taxon>Magnoliopsida</taxon>
        <taxon>eudicotyledons</taxon>
        <taxon>Gunneridae</taxon>
        <taxon>Pentapetalae</taxon>
        <taxon>rosids</taxon>
        <taxon>fabids</taxon>
        <taxon>Fagales</taxon>
        <taxon>Fagaceae</taxon>
        <taxon>Quercus</taxon>
    </lineage>
</organism>
<keyword evidence="2" id="KW-0808">Transferase</keyword>
<dbReference type="Gene3D" id="1.10.510.10">
    <property type="entry name" value="Transferase(Phosphotransferase) domain 1"/>
    <property type="match status" value="1"/>
</dbReference>
<feature type="non-terminal residue" evidence="2">
    <location>
        <position position="1"/>
    </location>
</feature>
<dbReference type="Proteomes" id="UP000237347">
    <property type="component" value="Unassembled WGS sequence"/>
</dbReference>
<dbReference type="InterPro" id="IPR000719">
    <property type="entry name" value="Prot_kinase_dom"/>
</dbReference>
<dbReference type="EMBL" id="PKMF04000025">
    <property type="protein sequence ID" value="KAK7857658.1"/>
    <property type="molecule type" value="Genomic_DNA"/>
</dbReference>
<reference evidence="2 3" key="1">
    <citation type="journal article" date="2018" name="Sci. Data">
        <title>The draft genome sequence of cork oak.</title>
        <authorList>
            <person name="Ramos A.M."/>
            <person name="Usie A."/>
            <person name="Barbosa P."/>
            <person name="Barros P.M."/>
            <person name="Capote T."/>
            <person name="Chaves I."/>
            <person name="Simoes F."/>
            <person name="Abreu I."/>
            <person name="Carrasquinho I."/>
            <person name="Faro C."/>
            <person name="Guimaraes J.B."/>
            <person name="Mendonca D."/>
            <person name="Nobrega F."/>
            <person name="Rodrigues L."/>
            <person name="Saibo N.J.M."/>
            <person name="Varela M.C."/>
            <person name="Egas C."/>
            <person name="Matos J."/>
            <person name="Miguel C.M."/>
            <person name="Oliveira M.M."/>
            <person name="Ricardo C.P."/>
            <person name="Goncalves S."/>
        </authorList>
    </citation>
    <scope>NUCLEOTIDE SEQUENCE [LARGE SCALE GENOMIC DNA]</scope>
    <source>
        <strain evidence="3">cv. HL8</strain>
    </source>
</reference>
<dbReference type="SUPFAM" id="SSF56112">
    <property type="entry name" value="Protein kinase-like (PK-like)"/>
    <property type="match status" value="1"/>
</dbReference>
<name>A0AAW0M101_QUESU</name>
<dbReference type="InterPro" id="IPR011009">
    <property type="entry name" value="Kinase-like_dom_sf"/>
</dbReference>
<dbReference type="GO" id="GO:0004672">
    <property type="term" value="F:protein kinase activity"/>
    <property type="evidence" value="ECO:0007669"/>
    <property type="project" value="InterPro"/>
</dbReference>
<protein>
    <submittedName>
        <fullName evidence="2">Serine/threonine-protein kinase pbl16</fullName>
    </submittedName>
</protein>
<proteinExistence type="predicted"/>
<dbReference type="AlphaFoldDB" id="A0AAW0M101"/>
<keyword evidence="2" id="KW-0418">Kinase</keyword>
<comment type="caution">
    <text evidence="2">The sequence shown here is derived from an EMBL/GenBank/DDBJ whole genome shotgun (WGS) entry which is preliminary data.</text>
</comment>
<evidence type="ECO:0000259" key="1">
    <source>
        <dbReference type="PROSITE" id="PS50011"/>
    </source>
</evidence>
<sequence length="222" mass="25396">LLLGQRKLFHAALLTENLAPKKTPDAQELTVKIWWLPPDEVCTIALCDDAIVDRLERELSVLTNPDLGNHPNLVNLIGYCCEDQGSHYGVFYDVRSKDSLLNLIKKDDFTWTQRMQTALGVSGVIEHLHERNYPVCNPAHAILDQDSNPVFLDFSLRPDRTIVKRYPCTGIPLFSGNFGDAILRGDLIDEWDTIYRRNCWEEKNSNAENERMSFLPLSDHED</sequence>
<gene>
    <name evidence="2" type="primary">PBL16_1</name>
    <name evidence="2" type="ORF">CFP56_016567</name>
</gene>
<keyword evidence="3" id="KW-1185">Reference proteome</keyword>